<dbReference type="Proteomes" id="UP001179181">
    <property type="component" value="Unassembled WGS sequence"/>
</dbReference>
<protein>
    <submittedName>
        <fullName evidence="1">Uncharacterized protein</fullName>
    </submittedName>
</protein>
<comment type="caution">
    <text evidence="1">The sequence shown here is derived from an EMBL/GenBank/DDBJ whole genome shotgun (WGS) entry which is preliminary data.</text>
</comment>
<dbReference type="EMBL" id="JAASQJ010000005">
    <property type="protein sequence ID" value="NIJ55452.1"/>
    <property type="molecule type" value="Genomic_DNA"/>
</dbReference>
<evidence type="ECO:0000313" key="1">
    <source>
        <dbReference type="EMBL" id="NIJ55452.1"/>
    </source>
</evidence>
<keyword evidence="2" id="KW-1185">Reference proteome</keyword>
<reference evidence="1 2" key="1">
    <citation type="submission" date="2020-03" db="EMBL/GenBank/DDBJ databases">
        <title>Genomic Encyclopedia of Type Strains, Phase IV (KMG-IV): sequencing the most valuable type-strain genomes for metagenomic binning, comparative biology and taxonomic classification.</title>
        <authorList>
            <person name="Goeker M."/>
        </authorList>
    </citation>
    <scope>NUCLEOTIDE SEQUENCE [LARGE SCALE GENOMIC DNA]</scope>
    <source>
        <strain evidence="1 2">DSM 102865</strain>
    </source>
</reference>
<accession>A0ABX0URK5</accession>
<organism evidence="1 2">
    <name type="scientific">Dyadobacter arcticus</name>
    <dbReference type="NCBI Taxonomy" id="1078754"/>
    <lineage>
        <taxon>Bacteria</taxon>
        <taxon>Pseudomonadati</taxon>
        <taxon>Bacteroidota</taxon>
        <taxon>Cytophagia</taxon>
        <taxon>Cytophagales</taxon>
        <taxon>Spirosomataceae</taxon>
        <taxon>Dyadobacter</taxon>
    </lineage>
</organism>
<name>A0ABX0URK5_9BACT</name>
<proteinExistence type="predicted"/>
<sequence length="116" mass="13863">MHRAERREFYDHIRHNRTLRLFKYVHPNRINILENLSIRFTQPNELNDPIFVRNLEPASILNIFFGVNSDVTLKEDILKILARPNLSHVGVFQSVIDENEYKVIFERVDREHSPLI</sequence>
<evidence type="ECO:0000313" key="2">
    <source>
        <dbReference type="Proteomes" id="UP001179181"/>
    </source>
</evidence>
<gene>
    <name evidence="1" type="ORF">FHS68_004641</name>
</gene>